<evidence type="ECO:0000313" key="3">
    <source>
        <dbReference type="Proteomes" id="UP000605361"/>
    </source>
</evidence>
<comment type="caution">
    <text evidence="2">The sequence shown here is derived from an EMBL/GenBank/DDBJ whole genome shotgun (WGS) entry which is preliminary data.</text>
</comment>
<sequence>MSLSITDTRMTSDGCPNVAELLAGGWTVTGYPGRLFDRNQAITAMLLAELLALTLPADGRNALLAHCWVTELDITEADGPHTPTADTTTTDRPDETRSDRASTLTAGWDAASSAKTTTAPQNSANHQAAEVHSS</sequence>
<accession>A0A931F2J7</accession>
<protein>
    <submittedName>
        <fullName evidence="2">Uncharacterized protein</fullName>
    </submittedName>
</protein>
<dbReference type="Proteomes" id="UP000605361">
    <property type="component" value="Unassembled WGS sequence"/>
</dbReference>
<dbReference type="AlphaFoldDB" id="A0A931F2J7"/>
<reference evidence="2" key="1">
    <citation type="submission" date="2020-11" db="EMBL/GenBank/DDBJ databases">
        <title>Whole-genome analyses of Nonomuraea sp. K274.</title>
        <authorList>
            <person name="Veyisoglu A."/>
        </authorList>
    </citation>
    <scope>NUCLEOTIDE SEQUENCE</scope>
    <source>
        <strain evidence="2">K274</strain>
    </source>
</reference>
<feature type="region of interest" description="Disordered" evidence="1">
    <location>
        <begin position="75"/>
        <end position="134"/>
    </location>
</feature>
<evidence type="ECO:0000256" key="1">
    <source>
        <dbReference type="SAM" id="MobiDB-lite"/>
    </source>
</evidence>
<name>A0A931F2J7_9ACTN</name>
<dbReference type="EMBL" id="JADOGI010000168">
    <property type="protein sequence ID" value="MBF8191600.1"/>
    <property type="molecule type" value="Genomic_DNA"/>
</dbReference>
<evidence type="ECO:0000313" key="2">
    <source>
        <dbReference type="EMBL" id="MBF8191600.1"/>
    </source>
</evidence>
<feature type="compositionally biased region" description="Polar residues" evidence="1">
    <location>
        <begin position="113"/>
        <end position="134"/>
    </location>
</feature>
<organism evidence="2 3">
    <name type="scientific">Nonomuraea cypriaca</name>
    <dbReference type="NCBI Taxonomy" id="1187855"/>
    <lineage>
        <taxon>Bacteria</taxon>
        <taxon>Bacillati</taxon>
        <taxon>Actinomycetota</taxon>
        <taxon>Actinomycetes</taxon>
        <taxon>Streptosporangiales</taxon>
        <taxon>Streptosporangiaceae</taxon>
        <taxon>Nonomuraea</taxon>
    </lineage>
</organism>
<dbReference type="RefSeq" id="WP_195900509.1">
    <property type="nucleotide sequence ID" value="NZ_JADOGI010000168.1"/>
</dbReference>
<gene>
    <name evidence="2" type="ORF">ITP53_39090</name>
</gene>
<feature type="compositionally biased region" description="Basic and acidic residues" evidence="1">
    <location>
        <begin position="89"/>
        <end position="100"/>
    </location>
</feature>
<proteinExistence type="predicted"/>
<keyword evidence="3" id="KW-1185">Reference proteome</keyword>